<proteinExistence type="predicted"/>
<comment type="caution">
    <text evidence="1">The sequence shown here is derived from an EMBL/GenBank/DDBJ whole genome shotgun (WGS) entry which is preliminary data.</text>
</comment>
<dbReference type="Proteomes" id="UP000186804">
    <property type="component" value="Unassembled WGS sequence"/>
</dbReference>
<dbReference type="GeneID" id="92367116"/>
<sequence>MSSYVYEVDVDDISELIVKELTLNPKYLPKIELVKCLASYSIPIRSLLSSSKLNFLDEHFFDTIIVPALPRSLIRDNNLDNIQCRFTYSQKSKTIAPLTHYDLAIRKFGNIDHGINIYADRLCLRRLVDVVFSKPGLEYPEICINTTIRTSEGGVVYSEPMRLFPVNMQPGFPSVGFQFETFLTRNNIDIGTNAPGPVKVIDSSYLIDIISIGGVKILCRSELDAVKASSIIYGVYPYEKKKIQNSFSTCRNWFQEVYKSPIEYIDRRLDVPCRVIYSDNLKPGIIESDSRIELKTISYKNIGKFPWTSTYFQMLLGTTSTLIKGNHTHGSFNKGSIQSYSLNEVRDFSIKEVHENAAIYIPNVNWDKITVGIAFLEASLKYIRDIFIPEIASTIHSVNDIYGQNINISITRGYRKIIFRLLNELDPLPKMLGPTEDWRKYVDM</sequence>
<keyword evidence="2" id="KW-1185">Reference proteome</keyword>
<evidence type="ECO:0000313" key="2">
    <source>
        <dbReference type="Proteomes" id="UP000186804"/>
    </source>
</evidence>
<organism evidence="1 2">
    <name type="scientific">Cryptosporidium andersoni</name>
    <dbReference type="NCBI Taxonomy" id="117008"/>
    <lineage>
        <taxon>Eukaryota</taxon>
        <taxon>Sar</taxon>
        <taxon>Alveolata</taxon>
        <taxon>Apicomplexa</taxon>
        <taxon>Conoidasida</taxon>
        <taxon>Coccidia</taxon>
        <taxon>Eucoccidiorida</taxon>
        <taxon>Eimeriorina</taxon>
        <taxon>Cryptosporidiidae</taxon>
        <taxon>Cryptosporidium</taxon>
    </lineage>
</organism>
<gene>
    <name evidence="1" type="ORF">cand_029320</name>
</gene>
<dbReference type="OrthoDB" id="337429at2759"/>
<evidence type="ECO:0000313" key="1">
    <source>
        <dbReference type="EMBL" id="OII75809.1"/>
    </source>
</evidence>
<name>A0A1J4MNJ5_9CRYT</name>
<accession>A0A1J4MNJ5</accession>
<dbReference type="AlphaFoldDB" id="A0A1J4MNJ5"/>
<reference evidence="1 2" key="1">
    <citation type="submission" date="2016-10" db="EMBL/GenBank/DDBJ databases">
        <title>Reductive evolution of mitochondrial metabolism and differential evolution of invasion-related proteins in Cryptosporidium.</title>
        <authorList>
            <person name="Liu S."/>
            <person name="Roellig D.M."/>
            <person name="Guo Y."/>
            <person name="Li N."/>
            <person name="Frace M.A."/>
            <person name="Tang K."/>
            <person name="Zhang L."/>
            <person name="Feng Y."/>
            <person name="Xiao L."/>
        </authorList>
    </citation>
    <scope>NUCLEOTIDE SEQUENCE [LARGE SCALE GENOMIC DNA]</scope>
    <source>
        <strain evidence="1">30847</strain>
    </source>
</reference>
<protein>
    <submittedName>
        <fullName evidence="1">Uncharacterized protein</fullName>
    </submittedName>
</protein>
<dbReference type="VEuPathDB" id="CryptoDB:cand_029320"/>
<dbReference type="RefSeq" id="XP_067067655.1">
    <property type="nucleotide sequence ID" value="XM_067213159.1"/>
</dbReference>
<dbReference type="EMBL" id="LRBS01000081">
    <property type="protein sequence ID" value="OII75809.1"/>
    <property type="molecule type" value="Genomic_DNA"/>
</dbReference>